<feature type="compositionally biased region" description="Polar residues" evidence="1">
    <location>
        <begin position="30"/>
        <end position="43"/>
    </location>
</feature>
<evidence type="ECO:0000256" key="1">
    <source>
        <dbReference type="SAM" id="MobiDB-lite"/>
    </source>
</evidence>
<feature type="region of interest" description="Disordered" evidence="1">
    <location>
        <begin position="1"/>
        <end position="98"/>
    </location>
</feature>
<gene>
    <name evidence="2" type="ORF">DEO72_LG1g2681</name>
</gene>
<accession>A0A4D6KYQ8</accession>
<feature type="compositionally biased region" description="Low complexity" evidence="1">
    <location>
        <begin position="44"/>
        <end position="65"/>
    </location>
</feature>
<dbReference type="EMBL" id="CP039345">
    <property type="protein sequence ID" value="QCD79044.1"/>
    <property type="molecule type" value="Genomic_DNA"/>
</dbReference>
<dbReference type="AlphaFoldDB" id="A0A4D6KYQ8"/>
<name>A0A4D6KYQ8_VIGUN</name>
<reference evidence="2 3" key="1">
    <citation type="submission" date="2019-04" db="EMBL/GenBank/DDBJ databases">
        <title>An improved genome assembly and genetic linkage map for asparagus bean, Vigna unguiculata ssp. sesquipedialis.</title>
        <authorList>
            <person name="Xia Q."/>
            <person name="Zhang R."/>
            <person name="Dong Y."/>
        </authorList>
    </citation>
    <scope>NUCLEOTIDE SEQUENCE [LARGE SCALE GENOMIC DNA]</scope>
    <source>
        <tissue evidence="2">Leaf</tissue>
    </source>
</reference>
<evidence type="ECO:0000313" key="2">
    <source>
        <dbReference type="EMBL" id="QCD79044.1"/>
    </source>
</evidence>
<feature type="compositionally biased region" description="Basic residues" evidence="1">
    <location>
        <begin position="86"/>
        <end position="96"/>
    </location>
</feature>
<keyword evidence="3" id="KW-1185">Reference proteome</keyword>
<organism evidence="2 3">
    <name type="scientific">Vigna unguiculata</name>
    <name type="common">Cowpea</name>
    <dbReference type="NCBI Taxonomy" id="3917"/>
    <lineage>
        <taxon>Eukaryota</taxon>
        <taxon>Viridiplantae</taxon>
        <taxon>Streptophyta</taxon>
        <taxon>Embryophyta</taxon>
        <taxon>Tracheophyta</taxon>
        <taxon>Spermatophyta</taxon>
        <taxon>Magnoliopsida</taxon>
        <taxon>eudicotyledons</taxon>
        <taxon>Gunneridae</taxon>
        <taxon>Pentapetalae</taxon>
        <taxon>rosids</taxon>
        <taxon>fabids</taxon>
        <taxon>Fabales</taxon>
        <taxon>Fabaceae</taxon>
        <taxon>Papilionoideae</taxon>
        <taxon>50 kb inversion clade</taxon>
        <taxon>NPAAA clade</taxon>
        <taxon>indigoferoid/millettioid clade</taxon>
        <taxon>Phaseoleae</taxon>
        <taxon>Vigna</taxon>
    </lineage>
</organism>
<dbReference type="Proteomes" id="UP000501690">
    <property type="component" value="Linkage Group LG1"/>
</dbReference>
<protein>
    <submittedName>
        <fullName evidence="2">Uncharacterized protein</fullName>
    </submittedName>
</protein>
<proteinExistence type="predicted"/>
<feature type="compositionally biased region" description="Polar residues" evidence="1">
    <location>
        <begin position="1"/>
        <end position="22"/>
    </location>
</feature>
<evidence type="ECO:0000313" key="3">
    <source>
        <dbReference type="Proteomes" id="UP000501690"/>
    </source>
</evidence>
<sequence>MPTTLFSQATKISSPSTFQPPLTTFAGGFTSDTIALHSTSREMPTTTPPLTTRSPPSARSPRNTSGPSKPLSAMPTGAPSTAVRGSSRRQRPRHAHLPLILDYPLPQERKVLEDSATRHCRASHRDWVCNHHTTTLLHSEPLVNEDCRDGVVTEQWRVYIDDEEWVWKPNGDGNDSEVTAVLRMGRIKGLLRKKDEEDGYEDCMRMEMNAR</sequence>